<dbReference type="PROSITE" id="PS50914">
    <property type="entry name" value="BON"/>
    <property type="match status" value="1"/>
</dbReference>
<evidence type="ECO:0000313" key="8">
    <source>
        <dbReference type="EMBL" id="MRV71302.1"/>
    </source>
</evidence>
<dbReference type="FunFam" id="3.30.1340.30:FF:000001">
    <property type="entry name" value="Molecular chaperone OsmY"/>
    <property type="match status" value="1"/>
</dbReference>
<evidence type="ECO:0000256" key="1">
    <source>
        <dbReference type="ARBA" id="ARBA00004418"/>
    </source>
</evidence>
<dbReference type="AlphaFoldDB" id="A0A7X2IKP5"/>
<dbReference type="InterPro" id="IPR051686">
    <property type="entry name" value="Lipoprotein_DolP"/>
</dbReference>
<reference evidence="8 9" key="1">
    <citation type="submission" date="2019-11" db="EMBL/GenBank/DDBJ databases">
        <title>Novel species isolated from a subtropical stream in China.</title>
        <authorList>
            <person name="Lu H."/>
        </authorList>
    </citation>
    <scope>NUCLEOTIDE SEQUENCE [LARGE SCALE GENOMIC DNA]</scope>
    <source>
        <strain evidence="8 9">FT92W</strain>
    </source>
</reference>
<feature type="region of interest" description="Disordered" evidence="6">
    <location>
        <begin position="138"/>
        <end position="161"/>
    </location>
</feature>
<dbReference type="SMART" id="SM00749">
    <property type="entry name" value="BON"/>
    <property type="match status" value="1"/>
</dbReference>
<dbReference type="InterPro" id="IPR014004">
    <property type="entry name" value="Transpt-assoc_nodulatn_dom_bac"/>
</dbReference>
<dbReference type="PANTHER" id="PTHR34606">
    <property type="entry name" value="BON DOMAIN-CONTAINING PROTEIN"/>
    <property type="match status" value="1"/>
</dbReference>
<dbReference type="Gene3D" id="3.30.1340.30">
    <property type="match status" value="1"/>
</dbReference>
<sequence>MAGALSNAYAADNDKAAYDAAKDKATADYKAAKAQCKSLKGNAEDICIEEAKVARARAEADAVAQHKTGDVKDLRKAREDVAKAEYDLAKEKCDDQSGNAKKACKLDAKAAKESAIADAKRADPTPTIGERTAAAVDTTRDRTTTAVDTTRDRTATATTTTATDAARNTTAAAGDVMSDTMITTKVKADLAADPAVKAMDVHVETVKGVVMLSGFVPSKSEADKAVQLARGVKGVTEVKSSIQVKK</sequence>
<accession>A0A7X2IKP5</accession>
<gene>
    <name evidence="8" type="ORF">GJ700_06155</name>
</gene>
<evidence type="ECO:0000256" key="5">
    <source>
        <dbReference type="ARBA" id="ARBA00070588"/>
    </source>
</evidence>
<dbReference type="Proteomes" id="UP000446768">
    <property type="component" value="Unassembled WGS sequence"/>
</dbReference>
<proteinExistence type="predicted"/>
<organism evidence="8 9">
    <name type="scientific">Pseudoduganella rivuli</name>
    <dbReference type="NCBI Taxonomy" id="2666085"/>
    <lineage>
        <taxon>Bacteria</taxon>
        <taxon>Pseudomonadati</taxon>
        <taxon>Pseudomonadota</taxon>
        <taxon>Betaproteobacteria</taxon>
        <taxon>Burkholderiales</taxon>
        <taxon>Oxalobacteraceae</taxon>
        <taxon>Telluria group</taxon>
        <taxon>Pseudoduganella</taxon>
    </lineage>
</organism>
<dbReference type="InterPro" id="IPR007055">
    <property type="entry name" value="BON_dom"/>
</dbReference>
<dbReference type="PANTHER" id="PTHR34606:SF16">
    <property type="entry name" value="BON DOMAIN-CONTAINING PROTEIN"/>
    <property type="match status" value="1"/>
</dbReference>
<name>A0A7X2IKP5_9BURK</name>
<keyword evidence="2" id="KW-0732">Signal</keyword>
<comment type="caution">
    <text evidence="8">The sequence shown here is derived from an EMBL/GenBank/DDBJ whole genome shotgun (WGS) entry which is preliminary data.</text>
</comment>
<evidence type="ECO:0000259" key="7">
    <source>
        <dbReference type="PROSITE" id="PS50914"/>
    </source>
</evidence>
<dbReference type="GO" id="GO:0042597">
    <property type="term" value="C:periplasmic space"/>
    <property type="evidence" value="ECO:0007669"/>
    <property type="project" value="UniProtKB-SubCell"/>
</dbReference>
<protein>
    <recommendedName>
        <fullName evidence="5">Osmotically-inducible protein Y</fullName>
    </recommendedName>
</protein>
<evidence type="ECO:0000256" key="6">
    <source>
        <dbReference type="SAM" id="MobiDB-lite"/>
    </source>
</evidence>
<feature type="compositionally biased region" description="Basic and acidic residues" evidence="6">
    <location>
        <begin position="138"/>
        <end position="154"/>
    </location>
</feature>
<evidence type="ECO:0000313" key="9">
    <source>
        <dbReference type="Proteomes" id="UP000446768"/>
    </source>
</evidence>
<dbReference type="Pfam" id="PF04972">
    <property type="entry name" value="BON"/>
    <property type="match status" value="1"/>
</dbReference>
<keyword evidence="3" id="KW-0677">Repeat</keyword>
<evidence type="ECO:0000256" key="2">
    <source>
        <dbReference type="ARBA" id="ARBA00022729"/>
    </source>
</evidence>
<comment type="subcellular location">
    <subcellularLocation>
        <location evidence="1">Periplasm</location>
    </subcellularLocation>
</comment>
<evidence type="ECO:0000256" key="3">
    <source>
        <dbReference type="ARBA" id="ARBA00022737"/>
    </source>
</evidence>
<dbReference type="EMBL" id="WKJJ01000003">
    <property type="protein sequence ID" value="MRV71302.1"/>
    <property type="molecule type" value="Genomic_DNA"/>
</dbReference>
<keyword evidence="9" id="KW-1185">Reference proteome</keyword>
<feature type="domain" description="BON" evidence="7">
    <location>
        <begin position="178"/>
        <end position="246"/>
    </location>
</feature>
<evidence type="ECO:0000256" key="4">
    <source>
        <dbReference type="ARBA" id="ARBA00022764"/>
    </source>
</evidence>
<keyword evidence="4" id="KW-0574">Periplasm</keyword>